<feature type="compositionally biased region" description="Low complexity" evidence="5">
    <location>
        <begin position="938"/>
        <end position="950"/>
    </location>
</feature>
<dbReference type="OrthoDB" id="10261637at2759"/>
<evidence type="ECO:0000313" key="8">
    <source>
        <dbReference type="EMBL" id="PLB55212.1"/>
    </source>
</evidence>
<feature type="region of interest" description="Disordered" evidence="5">
    <location>
        <begin position="937"/>
        <end position="1055"/>
    </location>
</feature>
<dbReference type="SMART" id="SM00906">
    <property type="entry name" value="Fungal_trans"/>
    <property type="match status" value="1"/>
</dbReference>
<protein>
    <submittedName>
        <fullName evidence="8">Fungal-specific transcription factor</fullName>
    </submittedName>
</protein>
<evidence type="ECO:0000256" key="4">
    <source>
        <dbReference type="ARBA" id="ARBA00023242"/>
    </source>
</evidence>
<dbReference type="GO" id="GO:0008270">
    <property type="term" value="F:zinc ion binding"/>
    <property type="evidence" value="ECO:0007669"/>
    <property type="project" value="InterPro"/>
</dbReference>
<evidence type="ECO:0000259" key="7">
    <source>
        <dbReference type="SMART" id="SM01329"/>
    </source>
</evidence>
<accession>A0A2I2GQQ1</accession>
<evidence type="ECO:0000313" key="9">
    <source>
        <dbReference type="Proteomes" id="UP000234275"/>
    </source>
</evidence>
<dbReference type="GO" id="GO:0006351">
    <property type="term" value="P:DNA-templated transcription"/>
    <property type="evidence" value="ECO:0007669"/>
    <property type="project" value="InterPro"/>
</dbReference>
<evidence type="ECO:0000256" key="2">
    <source>
        <dbReference type="ARBA" id="ARBA00023015"/>
    </source>
</evidence>
<dbReference type="InterPro" id="IPR011829">
    <property type="entry name" value="TTC_DH"/>
</dbReference>
<keyword evidence="9" id="KW-1185">Reference proteome</keyword>
<feature type="region of interest" description="Disordered" evidence="5">
    <location>
        <begin position="404"/>
        <end position="448"/>
    </location>
</feature>
<dbReference type="InterPro" id="IPR024084">
    <property type="entry name" value="IsoPropMal-DH-like_dom"/>
</dbReference>
<dbReference type="Pfam" id="PF04082">
    <property type="entry name" value="Fungal_trans"/>
    <property type="match status" value="1"/>
</dbReference>
<dbReference type="GO" id="GO:0051287">
    <property type="term" value="F:NAD binding"/>
    <property type="evidence" value="ECO:0007669"/>
    <property type="project" value="InterPro"/>
</dbReference>
<dbReference type="VEuPathDB" id="FungiDB:P170DRAFT_443071"/>
<name>A0A2I2GQQ1_9EURO</name>
<dbReference type="InterPro" id="IPR007219">
    <property type="entry name" value="XnlR_reg_dom"/>
</dbReference>
<dbReference type="RefSeq" id="XP_024710514.1">
    <property type="nucleotide sequence ID" value="XM_024850505.1"/>
</dbReference>
<feature type="region of interest" description="Disordered" evidence="5">
    <location>
        <begin position="356"/>
        <end position="381"/>
    </location>
</feature>
<feature type="compositionally biased region" description="Low complexity" evidence="5">
    <location>
        <begin position="436"/>
        <end position="445"/>
    </location>
</feature>
<proteinExistence type="inferred from homology"/>
<feature type="domain" description="Isopropylmalate dehydrogenase-like" evidence="7">
    <location>
        <begin position="9"/>
        <end position="351"/>
    </location>
</feature>
<dbReference type="PANTHER" id="PTHR43275">
    <property type="entry name" value="D-MALATE DEHYDROGENASE [DECARBOXYLATING]"/>
    <property type="match status" value="1"/>
</dbReference>
<comment type="similarity">
    <text evidence="1">Belongs to the isocitrate and isopropylmalate dehydrogenases family.</text>
</comment>
<dbReference type="Pfam" id="PF00180">
    <property type="entry name" value="Iso_dh"/>
    <property type="match status" value="1"/>
</dbReference>
<comment type="caution">
    <text evidence="8">The sequence shown here is derived from an EMBL/GenBank/DDBJ whole genome shotgun (WGS) entry which is preliminary data.</text>
</comment>
<keyword evidence="2" id="KW-0805">Transcription regulation</keyword>
<dbReference type="Proteomes" id="UP000234275">
    <property type="component" value="Unassembled WGS sequence"/>
</dbReference>
<dbReference type="SUPFAM" id="SSF53659">
    <property type="entry name" value="Isocitrate/Isopropylmalate dehydrogenase-like"/>
    <property type="match status" value="1"/>
</dbReference>
<feature type="region of interest" description="Disordered" evidence="5">
    <location>
        <begin position="687"/>
        <end position="714"/>
    </location>
</feature>
<gene>
    <name evidence="8" type="ORF">P170DRAFT_443071</name>
</gene>
<reference evidence="8 9" key="1">
    <citation type="submission" date="2016-12" db="EMBL/GenBank/DDBJ databases">
        <title>The genomes of Aspergillus section Nigri reveals drivers in fungal speciation.</title>
        <authorList>
            <consortium name="DOE Joint Genome Institute"/>
            <person name="Vesth T.C."/>
            <person name="Nybo J."/>
            <person name="Theobald S."/>
            <person name="Brandl J."/>
            <person name="Frisvad J.C."/>
            <person name="Nielsen K.F."/>
            <person name="Lyhne E.K."/>
            <person name="Kogle M.E."/>
            <person name="Kuo A."/>
            <person name="Riley R."/>
            <person name="Clum A."/>
            <person name="Nolan M."/>
            <person name="Lipzen A."/>
            <person name="Salamov A."/>
            <person name="Henrissat B."/>
            <person name="Wiebenga A."/>
            <person name="De Vries R.P."/>
            <person name="Grigoriev I.V."/>
            <person name="Mortensen U.H."/>
            <person name="Andersen M.R."/>
            <person name="Baker S.E."/>
        </authorList>
    </citation>
    <scope>NUCLEOTIDE SEQUENCE [LARGE SCALE GENOMIC DNA]</scope>
    <source>
        <strain evidence="8 9">IBT 23096</strain>
    </source>
</reference>
<evidence type="ECO:0000256" key="5">
    <source>
        <dbReference type="SAM" id="MobiDB-lite"/>
    </source>
</evidence>
<dbReference type="EMBL" id="MSFO01000001">
    <property type="protein sequence ID" value="PLB55212.1"/>
    <property type="molecule type" value="Genomic_DNA"/>
</dbReference>
<dbReference type="GO" id="GO:0003677">
    <property type="term" value="F:DNA binding"/>
    <property type="evidence" value="ECO:0007669"/>
    <property type="project" value="InterPro"/>
</dbReference>
<feature type="compositionally biased region" description="Polar residues" evidence="5">
    <location>
        <begin position="358"/>
        <end position="381"/>
    </location>
</feature>
<feature type="compositionally biased region" description="Polar residues" evidence="5">
    <location>
        <begin position="694"/>
        <end position="706"/>
    </location>
</feature>
<evidence type="ECO:0000256" key="3">
    <source>
        <dbReference type="ARBA" id="ARBA00023163"/>
    </source>
</evidence>
<keyword evidence="3" id="KW-0804">Transcription</keyword>
<evidence type="ECO:0000256" key="1">
    <source>
        <dbReference type="ARBA" id="ARBA00007769"/>
    </source>
</evidence>
<dbReference type="GO" id="GO:0016616">
    <property type="term" value="F:oxidoreductase activity, acting on the CH-OH group of donors, NAD or NADP as acceptor"/>
    <property type="evidence" value="ECO:0007669"/>
    <property type="project" value="InterPro"/>
</dbReference>
<sequence>MTASVPSYRIASIPGDGIGTEVVAATIQVIQKLAQTLGTFQIDFTHLPWGTEYYKKHGRYVSEGHLDTLRQFDATLFGSVGDPDVPDHISLWGLLLVIRGPLQLYANVRPVRTFPGTKCPLTTVKDGIDWVLVRENSEGEYSGQGGRSHVDQPWEAATEVAMFTRVGIERIMRFAFETAQSRPRKLLTVVTKSNSMRNGMVLWDKVAAEVAQDFPDVTWDKMLVDAMTIRMVSQPHSVDTIVGTNLHMDILSDLAAALAGSIGVAPSSNLDPTRKSPSLFEPVHGSAFDITGKGVANPVATFWSAAEMLSWLGEKEAAKTFMDCVERVCAAGVLTRDLGGSANTQDVVDAVHHVPTTMEPSDLTSGPSEIGSLTAQSNDESQFVGSSSGVFFIKTVRQAFSQNLDGPAGASSAQDFPQPEDTLLGSDGSPRDRRSAPASAKASPSVMESQSSLSQWEYDPTVAAVLGNAPPLDTARQLMMVYFKVWHPLFPFLHGPTFLQAMELLYSNAGQSIAQSPASAHRSACWTTIFQCVFNLASHLRPDLQFPAGSRIGSPSSMHALLGTLTGRNDLPSLQALLASQLYLVAKMSLRTASTVGGCMLRSMLHAGLHRCPFRYKELSSHDRQLRKRIFWSAYAIDRYLSQALGLPLGIQDSDIDVCAPGAHEIHIPGAYNREWPFFLPPMAPAPERHPTADSASSSHAENPNLNGLHHANDTTGTMSPTWCPNLDLDSEARQSKREIAFASYVESGKLTGQALELFHKSILVRSVRRSSVLFLVTDVHKWWNSLSTDLQGIPTPSLPSMTTETPFNFGPFFTVLYQHLILLIHRPSLSLSPSTPEFASGLQTCIGAAREILSALKAQVEAGQALFWPGFLSAAWMAGLVLAFACQLRQYVLAKGSREISKCLDFLHLMSTQWETAKHCHRALSLLAHNIHHHQVTSASASSTPTRTPSLRRDPHAQASNIHGRERPSQTTDTSDPPDPESRKRRRYESTTTDPVFHGHGHAPANTHNSHNPPDEIGTSVPVSDMPPVAENQHSGEGADSYGTGQDPDPDYEDRLFFPDVSATSMMDFDLNMADLLQGANFDNLVDMFGQQYPSF</sequence>
<dbReference type="PANTHER" id="PTHR43275:SF2">
    <property type="entry name" value="DEHYDROGENASE, PUTATIVE (AFU_ORTHOLOGUE AFUA_1G04150)-RELATED"/>
    <property type="match status" value="1"/>
</dbReference>
<dbReference type="InterPro" id="IPR050501">
    <property type="entry name" value="ICDH/IPMDH"/>
</dbReference>
<dbReference type="SMART" id="SM01329">
    <property type="entry name" value="Iso_dh"/>
    <property type="match status" value="1"/>
</dbReference>
<dbReference type="CDD" id="cd12148">
    <property type="entry name" value="fungal_TF_MHR"/>
    <property type="match status" value="1"/>
</dbReference>
<dbReference type="Gene3D" id="3.40.718.10">
    <property type="entry name" value="Isopropylmalate Dehydrogenase"/>
    <property type="match status" value="1"/>
</dbReference>
<dbReference type="NCBIfam" id="TIGR02089">
    <property type="entry name" value="TTC"/>
    <property type="match status" value="1"/>
</dbReference>
<dbReference type="GeneID" id="36558204"/>
<dbReference type="AlphaFoldDB" id="A0A2I2GQQ1"/>
<feature type="domain" description="Xylanolytic transcriptional activator regulatory" evidence="6">
    <location>
        <begin position="593"/>
        <end position="667"/>
    </location>
</feature>
<keyword evidence="4" id="KW-0539">Nucleus</keyword>
<organism evidence="8 9">
    <name type="scientific">Aspergillus steynii IBT 23096</name>
    <dbReference type="NCBI Taxonomy" id="1392250"/>
    <lineage>
        <taxon>Eukaryota</taxon>
        <taxon>Fungi</taxon>
        <taxon>Dikarya</taxon>
        <taxon>Ascomycota</taxon>
        <taxon>Pezizomycotina</taxon>
        <taxon>Eurotiomycetes</taxon>
        <taxon>Eurotiomycetidae</taxon>
        <taxon>Eurotiales</taxon>
        <taxon>Aspergillaceae</taxon>
        <taxon>Aspergillus</taxon>
        <taxon>Aspergillus subgen. Circumdati</taxon>
    </lineage>
</organism>
<dbReference type="STRING" id="1392250.A0A2I2GQQ1"/>
<evidence type="ECO:0000259" key="6">
    <source>
        <dbReference type="SMART" id="SM00906"/>
    </source>
</evidence>